<proteinExistence type="predicted"/>
<feature type="compositionally biased region" description="Polar residues" evidence="1">
    <location>
        <begin position="56"/>
        <end position="66"/>
    </location>
</feature>
<sequence length="75" mass="8939">MNRSAVVTQRIKRPPRQHTHYSTQHIITHRTDVKQHNSSHLQHQQTQRIKRPPPQQHSLPHTTQHPQSRRKATQP</sequence>
<feature type="compositionally biased region" description="Polar residues" evidence="1">
    <location>
        <begin position="36"/>
        <end position="47"/>
    </location>
</feature>
<dbReference type="AlphaFoldDB" id="A0AAE1PEZ6"/>
<keyword evidence="3" id="KW-1185">Reference proteome</keyword>
<gene>
    <name evidence="2" type="ORF">Pmani_020814</name>
</gene>
<reference evidence="2" key="1">
    <citation type="submission" date="2023-11" db="EMBL/GenBank/DDBJ databases">
        <title>Genome assemblies of two species of porcelain crab, Petrolisthes cinctipes and Petrolisthes manimaculis (Anomura: Porcellanidae).</title>
        <authorList>
            <person name="Angst P."/>
        </authorList>
    </citation>
    <scope>NUCLEOTIDE SEQUENCE</scope>
    <source>
        <strain evidence="2">PB745_02</strain>
        <tissue evidence="2">Gill</tissue>
    </source>
</reference>
<comment type="caution">
    <text evidence="2">The sequence shown here is derived from an EMBL/GenBank/DDBJ whole genome shotgun (WGS) entry which is preliminary data.</text>
</comment>
<feature type="compositionally biased region" description="Basic residues" evidence="1">
    <location>
        <begin position="10"/>
        <end position="19"/>
    </location>
</feature>
<evidence type="ECO:0000313" key="3">
    <source>
        <dbReference type="Proteomes" id="UP001292094"/>
    </source>
</evidence>
<organism evidence="2 3">
    <name type="scientific">Petrolisthes manimaculis</name>
    <dbReference type="NCBI Taxonomy" id="1843537"/>
    <lineage>
        <taxon>Eukaryota</taxon>
        <taxon>Metazoa</taxon>
        <taxon>Ecdysozoa</taxon>
        <taxon>Arthropoda</taxon>
        <taxon>Crustacea</taxon>
        <taxon>Multicrustacea</taxon>
        <taxon>Malacostraca</taxon>
        <taxon>Eumalacostraca</taxon>
        <taxon>Eucarida</taxon>
        <taxon>Decapoda</taxon>
        <taxon>Pleocyemata</taxon>
        <taxon>Anomura</taxon>
        <taxon>Galatheoidea</taxon>
        <taxon>Porcellanidae</taxon>
        <taxon>Petrolisthes</taxon>
    </lineage>
</organism>
<dbReference type="EMBL" id="JAWZYT010002008">
    <property type="protein sequence ID" value="KAK4307425.1"/>
    <property type="molecule type" value="Genomic_DNA"/>
</dbReference>
<evidence type="ECO:0000256" key="1">
    <source>
        <dbReference type="SAM" id="MobiDB-lite"/>
    </source>
</evidence>
<feature type="region of interest" description="Disordered" evidence="1">
    <location>
        <begin position="1"/>
        <end position="75"/>
    </location>
</feature>
<dbReference type="Proteomes" id="UP001292094">
    <property type="component" value="Unassembled WGS sequence"/>
</dbReference>
<evidence type="ECO:0000313" key="2">
    <source>
        <dbReference type="EMBL" id="KAK4307425.1"/>
    </source>
</evidence>
<name>A0AAE1PEZ6_9EUCA</name>
<accession>A0AAE1PEZ6</accession>
<protein>
    <submittedName>
        <fullName evidence="2">Uncharacterized protein</fullName>
    </submittedName>
</protein>